<reference evidence="2 3" key="1">
    <citation type="submission" date="2019-03" db="EMBL/GenBank/DDBJ databases">
        <title>Genomic Encyclopedia of Type Strains, Phase IV (KMG-V): Genome sequencing to study the core and pangenomes of soil and plant-associated prokaryotes.</title>
        <authorList>
            <person name="Whitman W."/>
        </authorList>
    </citation>
    <scope>NUCLEOTIDE SEQUENCE [LARGE SCALE GENOMIC DNA]</scope>
    <source>
        <strain evidence="2 3">FB403</strain>
    </source>
</reference>
<accession>A0AAX2QQG1</accession>
<proteinExistence type="predicted"/>
<dbReference type="Proteomes" id="UP000295021">
    <property type="component" value="Unassembled WGS sequence"/>
</dbReference>
<keyword evidence="1" id="KW-0472">Membrane</keyword>
<keyword evidence="1" id="KW-1133">Transmembrane helix</keyword>
<organism evidence="2 3">
    <name type="scientific">Rhizobium laguerreae</name>
    <dbReference type="NCBI Taxonomy" id="1076926"/>
    <lineage>
        <taxon>Bacteria</taxon>
        <taxon>Pseudomonadati</taxon>
        <taxon>Pseudomonadota</taxon>
        <taxon>Alphaproteobacteria</taxon>
        <taxon>Hyphomicrobiales</taxon>
        <taxon>Rhizobiaceae</taxon>
        <taxon>Rhizobium/Agrobacterium group</taxon>
        <taxon>Rhizobium</taxon>
    </lineage>
</organism>
<keyword evidence="1" id="KW-0812">Transmembrane</keyword>
<sequence length="67" mass="6848">MSEGLPASQPKSQNLAKTFLLVMAGGSIVGTFASGLLLGIVPNAFLLPAWPQSCCSADKGLATQLTQ</sequence>
<feature type="transmembrane region" description="Helical" evidence="1">
    <location>
        <begin position="20"/>
        <end position="41"/>
    </location>
</feature>
<evidence type="ECO:0000313" key="3">
    <source>
        <dbReference type="Proteomes" id="UP000295021"/>
    </source>
</evidence>
<dbReference type="EMBL" id="SMBI01000003">
    <property type="protein sequence ID" value="TCU27016.1"/>
    <property type="molecule type" value="Genomic_DNA"/>
</dbReference>
<comment type="caution">
    <text evidence="2">The sequence shown here is derived from an EMBL/GenBank/DDBJ whole genome shotgun (WGS) entry which is preliminary data.</text>
</comment>
<evidence type="ECO:0000313" key="2">
    <source>
        <dbReference type="EMBL" id="TCU27016.1"/>
    </source>
</evidence>
<evidence type="ECO:0000256" key="1">
    <source>
        <dbReference type="SAM" id="Phobius"/>
    </source>
</evidence>
<name>A0AAX2QQG1_9HYPH</name>
<gene>
    <name evidence="2" type="ORF">EV131_10346</name>
</gene>
<dbReference type="AlphaFoldDB" id="A0AAX2QQG1"/>
<protein>
    <submittedName>
        <fullName evidence="2">Uncharacterized protein</fullName>
    </submittedName>
</protein>